<evidence type="ECO:0000256" key="1">
    <source>
        <dbReference type="SAM" id="MobiDB-lite"/>
    </source>
</evidence>
<dbReference type="EMBL" id="KT944070">
    <property type="protein sequence ID" value="ALU64503.1"/>
    <property type="molecule type" value="Genomic_DNA"/>
</dbReference>
<protein>
    <submittedName>
        <fullName evidence="2">Uncharacterized protein</fullName>
    </submittedName>
</protein>
<organism evidence="2">
    <name type="scientific">Rhizobium leguminosarum bv. viciae</name>
    <dbReference type="NCBI Taxonomy" id="387"/>
    <lineage>
        <taxon>Bacteria</taxon>
        <taxon>Pseudomonadati</taxon>
        <taxon>Pseudomonadota</taxon>
        <taxon>Alphaproteobacteria</taxon>
        <taxon>Hyphomicrobiales</taxon>
        <taxon>Rhizobiaceae</taxon>
        <taxon>Rhizobium/Agrobacterium group</taxon>
        <taxon>Rhizobium</taxon>
    </lineage>
</organism>
<dbReference type="AlphaFoldDB" id="A0A0U2ZM80"/>
<feature type="region of interest" description="Disordered" evidence="1">
    <location>
        <begin position="1"/>
        <end position="23"/>
    </location>
</feature>
<proteinExistence type="predicted"/>
<name>A0A0U2ZM80_RHILV</name>
<reference evidence="2" key="1">
    <citation type="submission" date="2015-10" db="EMBL/GenBank/DDBJ databases">
        <title>Comparative analysis of sym-gene organization in Rhizobium leguminosarum bv. viciae strains, isolated from different host plants and demonstrating clear differences in symbiotic specificity.</title>
        <authorList>
            <person name="Chirak E.R."/>
            <person name="Kimeklis A.K."/>
            <person name="Andronov E.E."/>
        </authorList>
    </citation>
    <scope>NUCLEOTIDE SEQUENCE</scope>
    <source>
        <strain evidence="2">Vaf12</strain>
    </source>
</reference>
<sequence length="64" mass="7093">MKWQGSNGYAGRNGNRATQVHHRAASAGEVAAWSADRSRHRLRRLNRMLDCARPKYISGKAATA</sequence>
<accession>A0A0U2ZM80</accession>
<evidence type="ECO:0000313" key="2">
    <source>
        <dbReference type="EMBL" id="ALU64503.1"/>
    </source>
</evidence>